<dbReference type="Proteomes" id="UP000232188">
    <property type="component" value="Unassembled WGS sequence"/>
</dbReference>
<gene>
    <name evidence="2" type="ORF">CH376_12015</name>
    <name evidence="1" type="ORF">CH380_20135</name>
</gene>
<dbReference type="AlphaFoldDB" id="A0A2M9YIU9"/>
<name>A0A2M9YIU9_9LEPT</name>
<evidence type="ECO:0000313" key="4">
    <source>
        <dbReference type="Proteomes" id="UP000232188"/>
    </source>
</evidence>
<sequence>MPGAYRFLRFDKSSYPIFGEFFRKVLRAEIYRAFVRRKTIECMRKRSYSSVKTKSLVFRDRFHQKISDLNTNDCERIVRNLPIILYLKNYRAIQSPLKESAFGVHLSFAGTNLVSDQGISSTERLGQFFAGSIDLKAR</sequence>
<evidence type="ECO:0000313" key="2">
    <source>
        <dbReference type="EMBL" id="PJZ61706.1"/>
    </source>
</evidence>
<comment type="caution">
    <text evidence="1">The sequence shown here is derived from an EMBL/GenBank/DDBJ whole genome shotgun (WGS) entry which is preliminary data.</text>
</comment>
<reference evidence="3 4" key="1">
    <citation type="submission" date="2017-07" db="EMBL/GenBank/DDBJ databases">
        <title>Leptospira spp. isolated from tropical soils.</title>
        <authorList>
            <person name="Thibeaux R."/>
            <person name="Iraola G."/>
            <person name="Ferres I."/>
            <person name="Bierque E."/>
            <person name="Girault D."/>
            <person name="Soupe-Gilbert M.-E."/>
            <person name="Picardeau M."/>
            <person name="Goarant C."/>
        </authorList>
    </citation>
    <scope>NUCLEOTIDE SEQUENCE [LARGE SCALE GENOMIC DNA]</scope>
    <source>
        <strain evidence="1 4">FH2-B-C1</strain>
        <strain evidence="2 3">FH2-B-D1</strain>
    </source>
</reference>
<proteinExistence type="predicted"/>
<dbReference type="EMBL" id="NPDU01000027">
    <property type="protein sequence ID" value="PJZ61706.1"/>
    <property type="molecule type" value="Genomic_DNA"/>
</dbReference>
<accession>A0A2M9YIU9</accession>
<evidence type="ECO:0000313" key="3">
    <source>
        <dbReference type="Proteomes" id="UP000232149"/>
    </source>
</evidence>
<dbReference type="EMBL" id="NPDV01000024">
    <property type="protein sequence ID" value="PJZ51465.1"/>
    <property type="molecule type" value="Genomic_DNA"/>
</dbReference>
<dbReference type="Proteomes" id="UP000232149">
    <property type="component" value="Unassembled WGS sequence"/>
</dbReference>
<evidence type="ECO:0000313" key="1">
    <source>
        <dbReference type="EMBL" id="PJZ51465.1"/>
    </source>
</evidence>
<keyword evidence="3" id="KW-1185">Reference proteome</keyword>
<protein>
    <submittedName>
        <fullName evidence="1">Uncharacterized protein</fullName>
    </submittedName>
</protein>
<organism evidence="1 4">
    <name type="scientific">Leptospira adleri</name>
    <dbReference type="NCBI Taxonomy" id="2023186"/>
    <lineage>
        <taxon>Bacteria</taxon>
        <taxon>Pseudomonadati</taxon>
        <taxon>Spirochaetota</taxon>
        <taxon>Spirochaetia</taxon>
        <taxon>Leptospirales</taxon>
        <taxon>Leptospiraceae</taxon>
        <taxon>Leptospira</taxon>
    </lineage>
</organism>